<evidence type="ECO:0000256" key="1">
    <source>
        <dbReference type="ARBA" id="ARBA00000085"/>
    </source>
</evidence>
<keyword evidence="7" id="KW-0963">Cytoplasm</keyword>
<evidence type="ECO:0000256" key="17">
    <source>
        <dbReference type="ARBA" id="ARBA00024827"/>
    </source>
</evidence>
<feature type="transmembrane region" description="Helical" evidence="21">
    <location>
        <begin position="289"/>
        <end position="308"/>
    </location>
</feature>
<dbReference type="PANTHER" id="PTHR43047:SF72">
    <property type="entry name" value="OSMOSENSING HISTIDINE PROTEIN KINASE SLN1"/>
    <property type="match status" value="1"/>
</dbReference>
<dbReference type="PROSITE" id="PS50109">
    <property type="entry name" value="HIS_KIN"/>
    <property type="match status" value="1"/>
</dbReference>
<comment type="function">
    <text evidence="17">Member of the two-component regulatory system NreB/NreC involved in the control of dissimilatory nitrate/nitrite reduction in response to oxygen. NreB functions as a direct oxygen sensor histidine kinase which is autophosphorylated, in the absence of oxygen, probably at the conserved histidine residue, and transfers its phosphate group probably to a conserved aspartate residue of NreC. NreB/NreC activates the expression of the nitrate (narGHJI) and nitrite (nir) reductase operons, as well as the putative nitrate transporter gene narT.</text>
</comment>
<keyword evidence="8 19" id="KW-0597">Phosphoprotein</keyword>
<keyword evidence="16" id="KW-0411">Iron-sulfur</keyword>
<dbReference type="GO" id="GO:0005524">
    <property type="term" value="F:ATP binding"/>
    <property type="evidence" value="ECO:0007669"/>
    <property type="project" value="UniProtKB-KW"/>
</dbReference>
<keyword evidence="6" id="KW-0004">4Fe-4S</keyword>
<organism evidence="24 25">
    <name type="scientific">Cohnella hashimotonis</name>
    <dbReference type="NCBI Taxonomy" id="2826895"/>
    <lineage>
        <taxon>Bacteria</taxon>
        <taxon>Bacillati</taxon>
        <taxon>Bacillota</taxon>
        <taxon>Bacilli</taxon>
        <taxon>Bacillales</taxon>
        <taxon>Paenibacillaceae</taxon>
        <taxon>Cohnella</taxon>
    </lineage>
</organism>
<dbReference type="SMART" id="SM00448">
    <property type="entry name" value="REC"/>
    <property type="match status" value="1"/>
</dbReference>
<protein>
    <recommendedName>
        <fullName evidence="5">Oxygen sensor histidine kinase NreB</fullName>
        <ecNumber evidence="4">2.7.13.3</ecNumber>
    </recommendedName>
    <alternativeName>
        <fullName evidence="18">Nitrogen regulation protein B</fullName>
    </alternativeName>
</protein>
<evidence type="ECO:0000313" key="24">
    <source>
        <dbReference type="EMBL" id="MDI4643942.1"/>
    </source>
</evidence>
<dbReference type="SMART" id="SM00388">
    <property type="entry name" value="HisKA"/>
    <property type="match status" value="1"/>
</dbReference>
<keyword evidence="12" id="KW-0418">Kinase</keyword>
<keyword evidence="21" id="KW-0472">Membrane</keyword>
<evidence type="ECO:0000256" key="2">
    <source>
        <dbReference type="ARBA" id="ARBA00001966"/>
    </source>
</evidence>
<dbReference type="Proteomes" id="UP001161691">
    <property type="component" value="Unassembled WGS sequence"/>
</dbReference>
<dbReference type="InterPro" id="IPR001789">
    <property type="entry name" value="Sig_transdc_resp-reg_receiver"/>
</dbReference>
<dbReference type="Gene3D" id="1.10.287.130">
    <property type="match status" value="1"/>
</dbReference>
<dbReference type="SUPFAM" id="SSF52172">
    <property type="entry name" value="CheY-like"/>
    <property type="match status" value="1"/>
</dbReference>
<keyword evidence="11" id="KW-0547">Nucleotide-binding</keyword>
<comment type="caution">
    <text evidence="24">The sequence shown here is derived from an EMBL/GenBank/DDBJ whole genome shotgun (WGS) entry which is preliminary data.</text>
</comment>
<sequence>MIAICLMTVLLPASLKGPHGEAGGEYLITYLGKWKVLWGERKEDSTDRWLPFDDKAKERLKTYRGVFWLEKEMPKLETADPNLLLLYGKSFEVYENDRLLLRYNMDHPDPYLNPYLTYQVVKLTPGNQPRELALKMVWDRHAMPQNWNVIGNRYLIDRLTVQNDWVPALFSIIFASASAAAFMIFVRRRQERLYLWFALITGCAGIGFFSMLVSVRLFLDLPVTHLQYFRDLLFPLAMFGLIGFIGNVLHGRYRRFYRWMGAAVLGYTAVAAVSSLVSPYFYSKLTLEWAILPFSVVFILMSYTVLRSRASLVLRSSEEFKWLLLGYGVLILGACLHLINLSADTLFGIDLERIMPLWTFLLVLYGLQLSLLIFAGCLGMIVLGRFSEVYRSLQHNAAELETANRELGTLSRLKDDFLSHTSHELRTPLHGIAGLADALLDGAAGPVGGEMQRNLQLIRTSADRLLNLVNDILDMDRLRHGDIKLKLAEVDALGACETVAAALAPLAKRKGLELLVERADVETGGKRLTVIADSARLEQILYNLIGNAIRYTESGQVLVSAVREEEGIRIVIADSGSGISPERLEMLFEPFGAAASDYGGGMGLGLPITNRLVRLHGGELALHSELGKGTTASFILPAAPGREAAAETGFVGNGPRRYEDEGAEVTAPTERNGTGKAGDEGSQAEPVFPVLPSDLGSYGKLHAGEWPVSSTASEERRPLILIADDQPVNLEVLRHYLRRSGYRLVETANGAEAAAWLEHNGKPDLMLLDVMMPGKTGYEVCRLARERWSASELPIILLSAQNRLDRLTLGFDSGANDYLTKPFSQGELLARVDIQLKLAQFHLSLEELVRRRTEELEEANRHLAGSVKETAEALAEVSVLEERSRIAHDMHDLVGHSLTAAIVQIEAAKKLSDRDLPRSVERMNAAGEMIRKGLNDVRRTVRMLKDDEAGFDLQEALRELIRDSTGQADVLFEYRPDPLPPMGALAQKVVYHALMEGITNGLRHGRCGRFRFILAEEGNWVRFELVSDGEPYGASKPGFGLSAMMERVHLLGGTVTIGEADPGVGCRLVIMLPLEETTARRPDLPA</sequence>
<dbReference type="Gene3D" id="3.40.50.2300">
    <property type="match status" value="1"/>
</dbReference>
<dbReference type="InterPro" id="IPR011006">
    <property type="entry name" value="CheY-like_superfamily"/>
</dbReference>
<feature type="transmembrane region" description="Helical" evidence="21">
    <location>
        <begin position="359"/>
        <end position="383"/>
    </location>
</feature>
<dbReference type="InterPro" id="IPR004358">
    <property type="entry name" value="Sig_transdc_His_kin-like_C"/>
</dbReference>
<dbReference type="EMBL" id="JAGRPV010000001">
    <property type="protein sequence ID" value="MDI4643942.1"/>
    <property type="molecule type" value="Genomic_DNA"/>
</dbReference>
<evidence type="ECO:0000256" key="15">
    <source>
        <dbReference type="ARBA" id="ARBA00023012"/>
    </source>
</evidence>
<dbReference type="InterPro" id="IPR036097">
    <property type="entry name" value="HisK_dim/P_sf"/>
</dbReference>
<evidence type="ECO:0000256" key="10">
    <source>
        <dbReference type="ARBA" id="ARBA00022723"/>
    </source>
</evidence>
<evidence type="ECO:0000256" key="3">
    <source>
        <dbReference type="ARBA" id="ARBA00004496"/>
    </source>
</evidence>
<dbReference type="InterPro" id="IPR003594">
    <property type="entry name" value="HATPase_dom"/>
</dbReference>
<dbReference type="PROSITE" id="PS50110">
    <property type="entry name" value="RESPONSE_REGULATORY"/>
    <property type="match status" value="1"/>
</dbReference>
<proteinExistence type="predicted"/>
<feature type="transmembrane region" description="Helical" evidence="21">
    <location>
        <begin position="165"/>
        <end position="186"/>
    </location>
</feature>
<comment type="subcellular location">
    <subcellularLocation>
        <location evidence="3">Cytoplasm</location>
    </subcellularLocation>
</comment>
<dbReference type="Pfam" id="PF02518">
    <property type="entry name" value="HATPase_c"/>
    <property type="match status" value="1"/>
</dbReference>
<keyword evidence="25" id="KW-1185">Reference proteome</keyword>
<evidence type="ECO:0000256" key="5">
    <source>
        <dbReference type="ARBA" id="ARBA00017322"/>
    </source>
</evidence>
<evidence type="ECO:0000259" key="22">
    <source>
        <dbReference type="PROSITE" id="PS50109"/>
    </source>
</evidence>
<dbReference type="RefSeq" id="WP_282906977.1">
    <property type="nucleotide sequence ID" value="NZ_JAGRPV010000001.1"/>
</dbReference>
<dbReference type="Pfam" id="PF07730">
    <property type="entry name" value="HisKA_3"/>
    <property type="match status" value="1"/>
</dbReference>
<dbReference type="SMART" id="SM00387">
    <property type="entry name" value="HATPase_c"/>
    <property type="match status" value="2"/>
</dbReference>
<evidence type="ECO:0000256" key="18">
    <source>
        <dbReference type="ARBA" id="ARBA00030800"/>
    </source>
</evidence>
<keyword evidence="10" id="KW-0479">Metal-binding</keyword>
<evidence type="ECO:0000256" key="20">
    <source>
        <dbReference type="SAM" id="MobiDB-lite"/>
    </source>
</evidence>
<dbReference type="SUPFAM" id="SSF55874">
    <property type="entry name" value="ATPase domain of HSP90 chaperone/DNA topoisomerase II/histidine kinase"/>
    <property type="match status" value="2"/>
</dbReference>
<evidence type="ECO:0000256" key="6">
    <source>
        <dbReference type="ARBA" id="ARBA00022485"/>
    </source>
</evidence>
<accession>A0ABT6TAS9</accession>
<feature type="region of interest" description="Disordered" evidence="20">
    <location>
        <begin position="647"/>
        <end position="685"/>
    </location>
</feature>
<feature type="domain" description="Response regulatory" evidence="23">
    <location>
        <begin position="719"/>
        <end position="836"/>
    </location>
</feature>
<dbReference type="CDD" id="cd00082">
    <property type="entry name" value="HisKA"/>
    <property type="match status" value="1"/>
</dbReference>
<dbReference type="PRINTS" id="PR00344">
    <property type="entry name" value="BCTRLSENSOR"/>
</dbReference>
<evidence type="ECO:0000256" key="19">
    <source>
        <dbReference type="PROSITE-ProRule" id="PRU00169"/>
    </source>
</evidence>
<keyword evidence="14" id="KW-0408">Iron</keyword>
<reference evidence="24" key="1">
    <citation type="submission" date="2023-04" db="EMBL/GenBank/DDBJ databases">
        <title>Comparative genomic analysis of Cohnella hashimotonis sp. nov., isolated from the International Space Station.</title>
        <authorList>
            <person name="Venkateswaran K."/>
            <person name="Simpson A."/>
        </authorList>
    </citation>
    <scope>NUCLEOTIDE SEQUENCE</scope>
    <source>
        <strain evidence="24">F6_2S_P_1</strain>
    </source>
</reference>
<feature type="domain" description="Histidine kinase" evidence="22">
    <location>
        <begin position="420"/>
        <end position="640"/>
    </location>
</feature>
<feature type="transmembrane region" description="Helical" evidence="21">
    <location>
        <begin position="193"/>
        <end position="212"/>
    </location>
</feature>
<dbReference type="InterPro" id="IPR003661">
    <property type="entry name" value="HisK_dim/P_dom"/>
</dbReference>
<dbReference type="Gene3D" id="3.30.565.10">
    <property type="entry name" value="Histidine kinase-like ATPase, C-terminal domain"/>
    <property type="match status" value="2"/>
</dbReference>
<dbReference type="Pfam" id="PF00512">
    <property type="entry name" value="HisKA"/>
    <property type="match status" value="1"/>
</dbReference>
<evidence type="ECO:0000256" key="9">
    <source>
        <dbReference type="ARBA" id="ARBA00022679"/>
    </source>
</evidence>
<keyword evidence="15" id="KW-0902">Two-component regulatory system</keyword>
<evidence type="ECO:0000256" key="21">
    <source>
        <dbReference type="SAM" id="Phobius"/>
    </source>
</evidence>
<keyword evidence="9" id="KW-0808">Transferase</keyword>
<dbReference type="SUPFAM" id="SSF47384">
    <property type="entry name" value="Homodimeric domain of signal transducing histidine kinase"/>
    <property type="match status" value="1"/>
</dbReference>
<evidence type="ECO:0000256" key="7">
    <source>
        <dbReference type="ARBA" id="ARBA00022490"/>
    </source>
</evidence>
<evidence type="ECO:0000256" key="8">
    <source>
        <dbReference type="ARBA" id="ARBA00022553"/>
    </source>
</evidence>
<evidence type="ECO:0000256" key="11">
    <source>
        <dbReference type="ARBA" id="ARBA00022741"/>
    </source>
</evidence>
<dbReference type="InterPro" id="IPR011712">
    <property type="entry name" value="Sig_transdc_His_kin_sub3_dim/P"/>
</dbReference>
<evidence type="ECO:0000256" key="14">
    <source>
        <dbReference type="ARBA" id="ARBA00023004"/>
    </source>
</evidence>
<dbReference type="Pfam" id="PF00072">
    <property type="entry name" value="Response_reg"/>
    <property type="match status" value="1"/>
</dbReference>
<evidence type="ECO:0000256" key="4">
    <source>
        <dbReference type="ARBA" id="ARBA00012438"/>
    </source>
</evidence>
<name>A0ABT6TAS9_9BACL</name>
<feature type="modified residue" description="4-aspartylphosphate" evidence="19">
    <location>
        <position position="769"/>
    </location>
</feature>
<dbReference type="InterPro" id="IPR036890">
    <property type="entry name" value="HATPase_C_sf"/>
</dbReference>
<comment type="catalytic activity">
    <reaction evidence="1">
        <text>ATP + protein L-histidine = ADP + protein N-phospho-L-histidine.</text>
        <dbReference type="EC" id="2.7.13.3"/>
    </reaction>
</comment>
<feature type="transmembrane region" description="Helical" evidence="21">
    <location>
        <begin position="232"/>
        <end position="249"/>
    </location>
</feature>
<evidence type="ECO:0000313" key="25">
    <source>
        <dbReference type="Proteomes" id="UP001161691"/>
    </source>
</evidence>
<keyword evidence="21" id="KW-1133">Transmembrane helix</keyword>
<feature type="transmembrane region" description="Helical" evidence="21">
    <location>
        <begin position="320"/>
        <end position="339"/>
    </location>
</feature>
<evidence type="ECO:0000259" key="23">
    <source>
        <dbReference type="PROSITE" id="PS50110"/>
    </source>
</evidence>
<evidence type="ECO:0000256" key="12">
    <source>
        <dbReference type="ARBA" id="ARBA00022777"/>
    </source>
</evidence>
<keyword evidence="13 24" id="KW-0067">ATP-binding</keyword>
<evidence type="ECO:0000256" key="16">
    <source>
        <dbReference type="ARBA" id="ARBA00023014"/>
    </source>
</evidence>
<dbReference type="EC" id="2.7.13.3" evidence="4"/>
<gene>
    <name evidence="24" type="ORF">KB449_03180</name>
</gene>
<dbReference type="InterPro" id="IPR005467">
    <property type="entry name" value="His_kinase_dom"/>
</dbReference>
<keyword evidence="21" id="KW-0812">Transmembrane</keyword>
<dbReference type="PANTHER" id="PTHR43047">
    <property type="entry name" value="TWO-COMPONENT HISTIDINE PROTEIN KINASE"/>
    <property type="match status" value="1"/>
</dbReference>
<dbReference type="Gene3D" id="1.20.5.1930">
    <property type="match status" value="1"/>
</dbReference>
<evidence type="ECO:0000256" key="13">
    <source>
        <dbReference type="ARBA" id="ARBA00022840"/>
    </source>
</evidence>
<comment type="cofactor">
    <cofactor evidence="2">
        <name>[4Fe-4S] cluster</name>
        <dbReference type="ChEBI" id="CHEBI:49883"/>
    </cofactor>
</comment>